<dbReference type="Proteomes" id="UP001163321">
    <property type="component" value="Chromosome 5"/>
</dbReference>
<name>A0ACC0VY27_9STRA</name>
<keyword evidence="2" id="KW-1185">Reference proteome</keyword>
<protein>
    <submittedName>
        <fullName evidence="1">Uncharacterized protein</fullName>
    </submittedName>
</protein>
<accession>A0ACC0VY27</accession>
<evidence type="ECO:0000313" key="2">
    <source>
        <dbReference type="Proteomes" id="UP001163321"/>
    </source>
</evidence>
<comment type="caution">
    <text evidence="1">The sequence shown here is derived from an EMBL/GenBank/DDBJ whole genome shotgun (WGS) entry which is preliminary data.</text>
</comment>
<organism evidence="1 2">
    <name type="scientific">Peronosclerospora sorghi</name>
    <dbReference type="NCBI Taxonomy" id="230839"/>
    <lineage>
        <taxon>Eukaryota</taxon>
        <taxon>Sar</taxon>
        <taxon>Stramenopiles</taxon>
        <taxon>Oomycota</taxon>
        <taxon>Peronosporomycetes</taxon>
        <taxon>Peronosporales</taxon>
        <taxon>Peronosporaceae</taxon>
        <taxon>Peronosclerospora</taxon>
    </lineage>
</organism>
<evidence type="ECO:0000313" key="1">
    <source>
        <dbReference type="EMBL" id="KAI9911414.1"/>
    </source>
</evidence>
<reference evidence="1 2" key="1">
    <citation type="journal article" date="2022" name="bioRxiv">
        <title>The genome of the oomycete Peronosclerospora sorghi, a cosmopolitan pathogen of maize and sorghum, is inflated with dispersed pseudogenes.</title>
        <authorList>
            <person name="Fletcher K."/>
            <person name="Martin F."/>
            <person name="Isakeit T."/>
            <person name="Cavanaugh K."/>
            <person name="Magill C."/>
            <person name="Michelmore R."/>
        </authorList>
    </citation>
    <scope>NUCLEOTIDE SEQUENCE [LARGE SCALE GENOMIC DNA]</scope>
    <source>
        <strain evidence="1">P6</strain>
    </source>
</reference>
<sequence>MLDDVDAYVIIETTRYFQQLEGFVTDATTTLETLQAVLTFHTLSTYAGALSDAFVEANFVFFGRTDKLPTLVGKYYALVRFDCASHDVARDLMATMHRAWATTLLRVAWLDAATQQATTTKLHAMSTRLGHATQSEHVPYEIYADAPLATNLLKIRAHQYTVAVKKLGRSVDRTEWTMTSADVNAYYRPRANQMVFPAGILQPPFFSKEYDPARNFGSFGSIVGHELAHGFDDTGRHYDASGTLHDWWSNETAHEFTKRTQCLVEQSGRYNVSSTTDPTHVLCHVNGQYTLSENIADNGGINLAFHAYQAARATSNATRDKLFFLSFAQT</sequence>
<gene>
    <name evidence="1" type="ORF">PsorP6_009195</name>
</gene>
<dbReference type="EMBL" id="CM047584">
    <property type="protein sequence ID" value="KAI9911414.1"/>
    <property type="molecule type" value="Genomic_DNA"/>
</dbReference>
<proteinExistence type="predicted"/>